<sequence>MADVNGILSQADVLFPRAGGLFPPSSVINKWPAPNYINPETRDWTGSIMLIVVLAITCAVYLARIWARMNVAKNPGLDDLLMSIAMIPLIGLTVAVILGNSVYGFQLHAWDQTPRTLITSRQITLAIEVLYLVATSLIKISILCFYRRITNGTISKAFVYWVWVSIVFVVCYCIIFVFIIVFSCSPIEAYWHLFDLAWRLSHELKCHNEAVEIISVVVISTLQDLFICALPIFLVWNLQISRRQKAALIGIFALGLLTCVCGVMRTYYAIYVYYYTYDITWIAHHGWIWTALEADLGVICASAPALKVFFRRY</sequence>
<protein>
    <submittedName>
        <fullName evidence="1">Uncharacterized protein</fullName>
    </submittedName>
</protein>
<evidence type="ECO:0000313" key="2">
    <source>
        <dbReference type="Proteomes" id="UP000799755"/>
    </source>
</evidence>
<comment type="caution">
    <text evidence="1">The sequence shown here is derived from an EMBL/GenBank/DDBJ whole genome shotgun (WGS) entry which is preliminary data.</text>
</comment>
<dbReference type="Proteomes" id="UP000799755">
    <property type="component" value="Unassembled WGS sequence"/>
</dbReference>
<organism evidence="1 2">
    <name type="scientific">Lindgomyces ingoldianus</name>
    <dbReference type="NCBI Taxonomy" id="673940"/>
    <lineage>
        <taxon>Eukaryota</taxon>
        <taxon>Fungi</taxon>
        <taxon>Dikarya</taxon>
        <taxon>Ascomycota</taxon>
        <taxon>Pezizomycotina</taxon>
        <taxon>Dothideomycetes</taxon>
        <taxon>Pleosporomycetidae</taxon>
        <taxon>Pleosporales</taxon>
        <taxon>Lindgomycetaceae</taxon>
        <taxon>Lindgomyces</taxon>
    </lineage>
</organism>
<proteinExistence type="predicted"/>
<keyword evidence="2" id="KW-1185">Reference proteome</keyword>
<accession>A0ACB6QHL2</accession>
<gene>
    <name evidence="1" type="ORF">BDR25DRAFT_269074</name>
</gene>
<evidence type="ECO:0000313" key="1">
    <source>
        <dbReference type="EMBL" id="KAF2466473.1"/>
    </source>
</evidence>
<name>A0ACB6QHL2_9PLEO</name>
<feature type="non-terminal residue" evidence="1">
    <location>
        <position position="313"/>
    </location>
</feature>
<dbReference type="EMBL" id="MU003525">
    <property type="protein sequence ID" value="KAF2466473.1"/>
    <property type="molecule type" value="Genomic_DNA"/>
</dbReference>
<reference evidence="1" key="1">
    <citation type="journal article" date="2020" name="Stud. Mycol.">
        <title>101 Dothideomycetes genomes: a test case for predicting lifestyles and emergence of pathogens.</title>
        <authorList>
            <person name="Haridas S."/>
            <person name="Albert R."/>
            <person name="Binder M."/>
            <person name="Bloem J."/>
            <person name="Labutti K."/>
            <person name="Salamov A."/>
            <person name="Andreopoulos B."/>
            <person name="Baker S."/>
            <person name="Barry K."/>
            <person name="Bills G."/>
            <person name="Bluhm B."/>
            <person name="Cannon C."/>
            <person name="Castanera R."/>
            <person name="Culley D."/>
            <person name="Daum C."/>
            <person name="Ezra D."/>
            <person name="Gonzalez J."/>
            <person name="Henrissat B."/>
            <person name="Kuo A."/>
            <person name="Liang C."/>
            <person name="Lipzen A."/>
            <person name="Lutzoni F."/>
            <person name="Magnuson J."/>
            <person name="Mondo S."/>
            <person name="Nolan M."/>
            <person name="Ohm R."/>
            <person name="Pangilinan J."/>
            <person name="Park H.-J."/>
            <person name="Ramirez L."/>
            <person name="Alfaro M."/>
            <person name="Sun H."/>
            <person name="Tritt A."/>
            <person name="Yoshinaga Y."/>
            <person name="Zwiers L.-H."/>
            <person name="Turgeon B."/>
            <person name="Goodwin S."/>
            <person name="Spatafora J."/>
            <person name="Crous P."/>
            <person name="Grigoriev I."/>
        </authorList>
    </citation>
    <scope>NUCLEOTIDE SEQUENCE</scope>
    <source>
        <strain evidence="1">ATCC 200398</strain>
    </source>
</reference>